<reference evidence="1" key="1">
    <citation type="submission" date="2015-07" db="EMBL/GenBank/DDBJ databases">
        <title>Adaptation to a free-living lifestyle via gene acquisitions in the diplomonad Trepomonas sp. PC1.</title>
        <authorList>
            <person name="Xu F."/>
            <person name="Jerlstrom-Hultqvist J."/>
            <person name="Kolisko M."/>
            <person name="Simpson A.G.B."/>
            <person name="Roger A.J."/>
            <person name="Svard S.G."/>
            <person name="Andersson J.O."/>
        </authorList>
    </citation>
    <scope>NUCLEOTIDE SEQUENCE</scope>
    <source>
        <strain evidence="1">PC1</strain>
    </source>
</reference>
<feature type="non-terminal residue" evidence="1">
    <location>
        <position position="1"/>
    </location>
</feature>
<evidence type="ECO:0000313" key="1">
    <source>
        <dbReference type="EMBL" id="JAP89045.1"/>
    </source>
</evidence>
<accession>A0A146JZA6</accession>
<gene>
    <name evidence="1" type="ORF">TPC1_31460</name>
</gene>
<name>A0A146JZA6_9EUKA</name>
<sequence length="356" mass="42200">ENFEVLTQQISQSKDNPVRLKQMLTELLSYYPFCFAYFNQLLNLLDLEEALVVIDQQLKRSPTAKTWQVYLDYAAKHPDVFDSDTLILLYQTALQLNSPHQLETLERYFELLPQSQREEQIQNFGHILNVLKLCEKYQLELPVQQKILVLESQVQKRQFFHFKLLKDDQIKVFEDIIRLNTFNVQELIRIYEIVFQTQNLRDLCLSLMLKNDLSLYKDFLAQVLTSFEIITQPNLILRQQISFLVYGEADFEICIQQETSTQKLVDLVYFVVKNGIQLQTVKTPIIEKICYATQSEAKLLSLVLDDDELLEYIELFSFKNCDYLVKRYLNVGKNCWELFKHTGYRDVCERHIRGEM</sequence>
<organism evidence="1">
    <name type="scientific">Trepomonas sp. PC1</name>
    <dbReference type="NCBI Taxonomy" id="1076344"/>
    <lineage>
        <taxon>Eukaryota</taxon>
        <taxon>Metamonada</taxon>
        <taxon>Diplomonadida</taxon>
        <taxon>Hexamitidae</taxon>
        <taxon>Hexamitinae</taxon>
        <taxon>Trepomonas</taxon>
    </lineage>
</organism>
<dbReference type="EMBL" id="GDID01007561">
    <property type="protein sequence ID" value="JAP89045.1"/>
    <property type="molecule type" value="Transcribed_RNA"/>
</dbReference>
<dbReference type="AlphaFoldDB" id="A0A146JZA6"/>
<proteinExistence type="predicted"/>
<protein>
    <submittedName>
        <fullName evidence="1">Uncharacterized protein</fullName>
    </submittedName>
</protein>